<feature type="region of interest" description="Disordered" evidence="1">
    <location>
        <begin position="1"/>
        <end position="169"/>
    </location>
</feature>
<dbReference type="Gene3D" id="3.10.590.10">
    <property type="entry name" value="ph1033 like domains"/>
    <property type="match status" value="1"/>
</dbReference>
<sequence>MENEYAKDIHHFVSEDVCKRRKKGESKDGAGKGKKEGHISPFSSLNQSTKEEPKDAAAKRAKLKEKQEAVRAKRETKKKSKSGKKDTEGEDGDKAAEADGDMEFDTRSEASSDHKLSDDEPSMSDCSGTSSISRESSIEKEDIEDKEDTMNRELSGSDSSLKSVEEPMSTLKDHPVKKKYDYITKINYMFRDARFFLMKSNNADNISLSKTKGVWSTPPQNEAKLNQAFREARNVVLIFSIKESGRFCGFARLAGESRRDLPPVTWVLPPGLSARALGGIFELDWVSRRDLSFTKTQHLYNPWNEGKPVKIGRDGQEIEPRVAEELCRLFPKDEGVNLTPVLHKSKRASRVARTRGPLRRPLQAPGDRRGRPRERGGFRGGRGDMGFRCVPSTRVESQKGEACIVLKLSLVATGVALQHTPQPLLLPSHPETLTSHTNTDSLCGVMVVCGNHHHRYEGHGVRQWCRPHSLTPCLVTALSLIPVLRTSILSQDSPFPLSHNLASE</sequence>
<dbReference type="GO" id="GO:0000381">
    <property type="term" value="P:regulation of alternative mRNA splicing, via spliceosome"/>
    <property type="evidence" value="ECO:0007669"/>
    <property type="project" value="TreeGrafter"/>
</dbReference>
<dbReference type="PANTHER" id="PTHR12357">
    <property type="entry name" value="YTH YT521-B HOMOLOGY DOMAIN-CONTAINING"/>
    <property type="match status" value="1"/>
</dbReference>
<reference evidence="3" key="1">
    <citation type="submission" date="2020-07" db="EMBL/GenBank/DDBJ databases">
        <title>The High-quality genome of the commercially important snow crab, Chionoecetes opilio.</title>
        <authorList>
            <person name="Jeong J.-H."/>
            <person name="Ryu S."/>
        </authorList>
    </citation>
    <scope>NUCLEOTIDE SEQUENCE</scope>
    <source>
        <strain evidence="3">MADBK_172401_WGS</strain>
        <tissue evidence="3">Digestive gland</tissue>
    </source>
</reference>
<comment type="caution">
    <text evidence="3">The sequence shown here is derived from an EMBL/GenBank/DDBJ whole genome shotgun (WGS) entry which is preliminary data.</text>
</comment>
<feature type="compositionally biased region" description="Polar residues" evidence="1">
    <location>
        <begin position="152"/>
        <end position="162"/>
    </location>
</feature>
<feature type="compositionally biased region" description="Basic and acidic residues" evidence="1">
    <location>
        <begin position="104"/>
        <end position="118"/>
    </location>
</feature>
<organism evidence="3 4">
    <name type="scientific">Chionoecetes opilio</name>
    <name type="common">Atlantic snow crab</name>
    <name type="synonym">Cancer opilio</name>
    <dbReference type="NCBI Taxonomy" id="41210"/>
    <lineage>
        <taxon>Eukaryota</taxon>
        <taxon>Metazoa</taxon>
        <taxon>Ecdysozoa</taxon>
        <taxon>Arthropoda</taxon>
        <taxon>Crustacea</taxon>
        <taxon>Multicrustacea</taxon>
        <taxon>Malacostraca</taxon>
        <taxon>Eumalacostraca</taxon>
        <taxon>Eucarida</taxon>
        <taxon>Decapoda</taxon>
        <taxon>Pleocyemata</taxon>
        <taxon>Brachyura</taxon>
        <taxon>Eubrachyura</taxon>
        <taxon>Majoidea</taxon>
        <taxon>Majidae</taxon>
        <taxon>Chionoecetes</taxon>
    </lineage>
</organism>
<dbReference type="GO" id="GO:0005654">
    <property type="term" value="C:nucleoplasm"/>
    <property type="evidence" value="ECO:0007669"/>
    <property type="project" value="TreeGrafter"/>
</dbReference>
<dbReference type="Proteomes" id="UP000770661">
    <property type="component" value="Unassembled WGS sequence"/>
</dbReference>
<dbReference type="GO" id="GO:0000398">
    <property type="term" value="P:mRNA splicing, via spliceosome"/>
    <property type="evidence" value="ECO:0007669"/>
    <property type="project" value="TreeGrafter"/>
</dbReference>
<feature type="compositionally biased region" description="Basic and acidic residues" evidence="1">
    <location>
        <begin position="83"/>
        <end position="97"/>
    </location>
</feature>
<feature type="compositionally biased region" description="Basic and acidic residues" evidence="1">
    <location>
        <begin position="25"/>
        <end position="38"/>
    </location>
</feature>
<protein>
    <submittedName>
        <fullName evidence="3">YTH domain-containing protein 1</fullName>
    </submittedName>
</protein>
<feature type="compositionally biased region" description="Basic and acidic residues" evidence="1">
    <location>
        <begin position="1"/>
        <end position="18"/>
    </location>
</feature>
<evidence type="ECO:0000313" key="3">
    <source>
        <dbReference type="EMBL" id="KAG0723604.1"/>
    </source>
</evidence>
<proteinExistence type="predicted"/>
<dbReference type="GO" id="GO:1990247">
    <property type="term" value="F:N6-methyladenosine-containing RNA reader activity"/>
    <property type="evidence" value="ECO:0007669"/>
    <property type="project" value="TreeGrafter"/>
</dbReference>
<dbReference type="InterPro" id="IPR045168">
    <property type="entry name" value="YTH_prot"/>
</dbReference>
<dbReference type="PANTHER" id="PTHR12357:SF3">
    <property type="entry name" value="YTH DOMAIN-CONTAINING PROTEIN 1"/>
    <property type="match status" value="1"/>
</dbReference>
<keyword evidence="4" id="KW-1185">Reference proteome</keyword>
<dbReference type="Pfam" id="PF04146">
    <property type="entry name" value="YTH"/>
    <property type="match status" value="1"/>
</dbReference>
<feature type="compositionally biased region" description="Basic and acidic residues" evidence="1">
    <location>
        <begin position="49"/>
        <end position="73"/>
    </location>
</feature>
<name>A0A8J5CWE3_CHIOP</name>
<accession>A0A8J5CWE3</accession>
<evidence type="ECO:0000256" key="1">
    <source>
        <dbReference type="SAM" id="MobiDB-lite"/>
    </source>
</evidence>
<dbReference type="InterPro" id="IPR007275">
    <property type="entry name" value="YTH_domain"/>
</dbReference>
<feature type="domain" description="YTH" evidence="2">
    <location>
        <begin position="193"/>
        <end position="330"/>
    </location>
</feature>
<dbReference type="EMBL" id="JACEEZ010008022">
    <property type="protein sequence ID" value="KAG0723604.1"/>
    <property type="molecule type" value="Genomic_DNA"/>
</dbReference>
<dbReference type="CDD" id="cd21134">
    <property type="entry name" value="YTH"/>
    <property type="match status" value="1"/>
</dbReference>
<evidence type="ECO:0000259" key="2">
    <source>
        <dbReference type="PROSITE" id="PS50882"/>
    </source>
</evidence>
<feature type="compositionally biased region" description="Basic residues" evidence="1">
    <location>
        <begin position="344"/>
        <end position="358"/>
    </location>
</feature>
<feature type="compositionally biased region" description="Basic and acidic residues" evidence="1">
    <location>
        <begin position="366"/>
        <end position="377"/>
    </location>
</feature>
<dbReference type="GO" id="GO:0003729">
    <property type="term" value="F:mRNA binding"/>
    <property type="evidence" value="ECO:0007669"/>
    <property type="project" value="TreeGrafter"/>
</dbReference>
<feature type="region of interest" description="Disordered" evidence="1">
    <location>
        <begin position="344"/>
        <end position="383"/>
    </location>
</feature>
<evidence type="ECO:0000313" key="4">
    <source>
        <dbReference type="Proteomes" id="UP000770661"/>
    </source>
</evidence>
<dbReference type="AlphaFoldDB" id="A0A8J5CWE3"/>
<dbReference type="PROSITE" id="PS50882">
    <property type="entry name" value="YTH"/>
    <property type="match status" value="1"/>
</dbReference>
<gene>
    <name evidence="3" type="primary">Ythdc1</name>
    <name evidence="3" type="ORF">GWK47_042383</name>
</gene>
<dbReference type="OrthoDB" id="5842105at2759"/>